<accession>A0A0U0ZJJ5</accession>
<dbReference type="EMBL" id="CSWP01000003">
    <property type="protein sequence ID" value="CPV46589.1"/>
    <property type="molecule type" value="Genomic_DNA"/>
</dbReference>
<dbReference type="AlphaFoldDB" id="A0A0U0ZJJ5"/>
<dbReference type="RefSeq" id="WP_025981932.1">
    <property type="nucleotide sequence ID" value="NZ_CSWP01000003.1"/>
</dbReference>
<proteinExistence type="predicted"/>
<protein>
    <submittedName>
        <fullName evidence="1">Uncharacterized protein</fullName>
    </submittedName>
</protein>
<evidence type="ECO:0000313" key="2">
    <source>
        <dbReference type="Proteomes" id="UP000045782"/>
    </source>
</evidence>
<dbReference type="Proteomes" id="UP000045782">
    <property type="component" value="Unassembled WGS sequence"/>
</dbReference>
<sequence>MPLARRDRGSVTRRGLLVAALLLLVGVLASLSLVHCPKGVVALTHTMASSGSLVPSSPLAERPGGACASPEVVTAQDTAHVIRPPSVLLESITALWDLPTHDSMCGARWQQGNMNPCAAQNGRSLLYRISVIRR</sequence>
<reference evidence="1 2" key="1">
    <citation type="submission" date="2015-03" db="EMBL/GenBank/DDBJ databases">
        <authorList>
            <person name="Murphy D."/>
        </authorList>
    </citation>
    <scope>NUCLEOTIDE SEQUENCE [LARGE SCALE GENOMIC DNA]</scope>
    <source>
        <strain evidence="1 2">PAP088</strain>
    </source>
</reference>
<gene>
    <name evidence="1" type="ORF">ERS075579_01774</name>
</gene>
<name>A0A0U0ZJJ5_9MYCO</name>
<evidence type="ECO:0000313" key="1">
    <source>
        <dbReference type="EMBL" id="CPV46589.1"/>
    </source>
</evidence>
<organism evidence="1 2">
    <name type="scientific">Mycobacteroides abscessus</name>
    <dbReference type="NCBI Taxonomy" id="36809"/>
    <lineage>
        <taxon>Bacteria</taxon>
        <taxon>Bacillati</taxon>
        <taxon>Actinomycetota</taxon>
        <taxon>Actinomycetes</taxon>
        <taxon>Mycobacteriales</taxon>
        <taxon>Mycobacteriaceae</taxon>
        <taxon>Mycobacteroides</taxon>
    </lineage>
</organism>